<proteinExistence type="predicted"/>
<dbReference type="EMBL" id="NVDU01000078">
    <property type="protein sequence ID" value="PFV26253.1"/>
    <property type="molecule type" value="Genomic_DNA"/>
</dbReference>
<name>A0A9X7GB22_BACTU</name>
<dbReference type="Proteomes" id="UP000223366">
    <property type="component" value="Unassembled WGS sequence"/>
</dbReference>
<comment type="caution">
    <text evidence="1">The sequence shown here is derived from an EMBL/GenBank/DDBJ whole genome shotgun (WGS) entry which is preliminary data.</text>
</comment>
<evidence type="ECO:0008006" key="3">
    <source>
        <dbReference type="Google" id="ProtNLM"/>
    </source>
</evidence>
<reference evidence="1 2" key="1">
    <citation type="submission" date="2017-09" db="EMBL/GenBank/DDBJ databases">
        <title>Large-scale bioinformatics analysis of Bacillus genomes uncovers conserved roles of natural products in bacterial physiology.</title>
        <authorList>
            <consortium name="Agbiome Team Llc"/>
            <person name="Bleich R.M."/>
            <person name="Grubbs K.J."/>
            <person name="Santa Maria K.C."/>
            <person name="Allen S.E."/>
            <person name="Farag S."/>
            <person name="Shank E.A."/>
            <person name="Bowers A."/>
        </authorList>
    </citation>
    <scope>NUCLEOTIDE SEQUENCE [LARGE SCALE GENOMIC DNA]</scope>
    <source>
        <strain evidence="1 2">AFS060060</strain>
    </source>
</reference>
<evidence type="ECO:0000313" key="1">
    <source>
        <dbReference type="EMBL" id="PFV26253.1"/>
    </source>
</evidence>
<organism evidence="1 2">
    <name type="scientific">Bacillus thuringiensis</name>
    <dbReference type="NCBI Taxonomy" id="1428"/>
    <lineage>
        <taxon>Bacteria</taxon>
        <taxon>Bacillati</taxon>
        <taxon>Bacillota</taxon>
        <taxon>Bacilli</taxon>
        <taxon>Bacillales</taxon>
        <taxon>Bacillaceae</taxon>
        <taxon>Bacillus</taxon>
        <taxon>Bacillus cereus group</taxon>
    </lineage>
</organism>
<evidence type="ECO:0000313" key="2">
    <source>
        <dbReference type="Proteomes" id="UP000223366"/>
    </source>
</evidence>
<dbReference type="AlphaFoldDB" id="A0A9X7GB22"/>
<gene>
    <name evidence="1" type="ORF">COK99_27715</name>
</gene>
<dbReference type="RefSeq" id="WP_098686051.1">
    <property type="nucleotide sequence ID" value="NZ_NVDU01000078.1"/>
</dbReference>
<protein>
    <recommendedName>
        <fullName evidence="3">DUF4209 domain-containing protein</fullName>
    </recommendedName>
</protein>
<accession>A0A9X7GB22</accession>
<sequence length="559" mass="66783">MNIIEYLREETNDFVTIEEYELTDLATSYNIRFLVDNRQLIYDYFDTHKLISLDNEEQYYDFLYLDYILKLEEYINDIPEDFGKPLKELIQYLNEDKEIITNGSIIKCLQSNYEQIFTLANRLSDRGSMKATLELMIKFYSGLKDSGIFQYLIREHTYFAFDNFEKLFDILKKNNQELLKLLMVDNLHKISWIRTINICDVVKILYKRKFDDIAKEIGRKVFENIVERYKHMEDEYSLQRDLKVVYDTLYLLRMNEAKELTLIIREIDEKVNKRIMETGQTFKYEFTTEPYRKWMEKNRKAVPFARYLTISHEMSEENLWVSFLIKSSISFKGSILHDIASTSSTNDYFTLSRKSQFDIFIDLHSSKLLYWFSKDELAEEFNNSLKVVIGSIFEILNHDSEFENLDNNIDDLINILREVVKNNEHGITLFNKLMYVISFLEKILRLVYVSIDSTVFFEKNITLGAIFGNGNNLNQVMLKVLGEHHLRWTRYYLLKDDNEVGLEYRNRIAHLRDINPSDFSMFEFLKVVWIVFSTINTILINLINNEDLDYLNIENNKEM</sequence>